<evidence type="ECO:0000313" key="1">
    <source>
        <dbReference type="EMBL" id="CAF2859951.1"/>
    </source>
</evidence>
<organism evidence="1 2">
    <name type="scientific">Lepeophtheirus salmonis</name>
    <name type="common">Salmon louse</name>
    <name type="synonym">Caligus salmonis</name>
    <dbReference type="NCBI Taxonomy" id="72036"/>
    <lineage>
        <taxon>Eukaryota</taxon>
        <taxon>Metazoa</taxon>
        <taxon>Ecdysozoa</taxon>
        <taxon>Arthropoda</taxon>
        <taxon>Crustacea</taxon>
        <taxon>Multicrustacea</taxon>
        <taxon>Hexanauplia</taxon>
        <taxon>Copepoda</taxon>
        <taxon>Siphonostomatoida</taxon>
        <taxon>Caligidae</taxon>
        <taxon>Lepeophtheirus</taxon>
    </lineage>
</organism>
<gene>
    <name evidence="1" type="ORF">LSAA_6132</name>
</gene>
<dbReference type="EMBL" id="HG994594">
    <property type="protein sequence ID" value="CAF2859951.1"/>
    <property type="molecule type" value="Genomic_DNA"/>
</dbReference>
<dbReference type="AlphaFoldDB" id="A0A7R8CLV1"/>
<keyword evidence="2" id="KW-1185">Reference proteome</keyword>
<reference evidence="1" key="1">
    <citation type="submission" date="2021-02" db="EMBL/GenBank/DDBJ databases">
        <authorList>
            <person name="Bekaert M."/>
        </authorList>
    </citation>
    <scope>NUCLEOTIDE SEQUENCE</scope>
    <source>
        <strain evidence="1">IoA-00</strain>
    </source>
</reference>
<dbReference type="Proteomes" id="UP000675881">
    <property type="component" value="Chromosome 15"/>
</dbReference>
<sequence>MEKARTEKSKLVSNEEEVNVDLSELEFSKTSTYHWPNFAKSGNYVEENAEITRGPLQFGTSFKLRESKCLSKSDFAEEDDTCSKTIKGCDKGISASIFIRIQHKDENEPKNILKTKEVDYKEYLMSTGGDSGSPGFAIYKRGDHIGAVVSTGEKIWEVEVKGAIPLANEWTNFAIIWEDIHFKNQMEYIDKVIKWENLGGLRVYKNLQLIGRAPHSKELQSQNFAIFQPLKSCMMSQQSGRIQSTKKNIIQFLWGGYTQNSKSTSDNIRLQLLKKVDPSDTRQVEDAICVIIIYCWIIGRERSNFRPKQRAHLFLKRSWKGNETTATDPGPKKAAIREVDKLLVTLSQLDRLMDRTTLPKYIDSMDLDVRLGIASTTMDVLGEKGVFESSWKALYGNSTDAGSHLRREDMEKYLIKLMELTPIHEIPRLKRETFFSELNRS</sequence>
<dbReference type="OrthoDB" id="1100386at2759"/>
<protein>
    <submittedName>
        <fullName evidence="1">(salmon louse) hypothetical protein</fullName>
    </submittedName>
</protein>
<evidence type="ECO:0000313" key="2">
    <source>
        <dbReference type="Proteomes" id="UP000675881"/>
    </source>
</evidence>
<proteinExistence type="predicted"/>
<accession>A0A7R8CLV1</accession>
<name>A0A7R8CLV1_LEPSM</name>